<dbReference type="InterPro" id="IPR035810">
    <property type="entry name" value="PEBP_euk"/>
</dbReference>
<dbReference type="OrthoDB" id="506124at2759"/>
<dbReference type="eggNOG" id="KOG3346">
    <property type="taxonomic scope" value="Eukaryota"/>
</dbReference>
<sequence>MHSVDPAKEARKPTATSDYPDQLSDTTVALAAAKVIPDVVSRVTDTATLTIEYDGKPEEPTITIAGTDTYTLVMVDPDAPSPDHPKYRFFLHWLVVNIPGVDVNRGEVVTAYMGPSPPKGTHRYVFLLYKQNGRVSAKNPHSRQNFTLHQFTKEHSLGDPAAAVFFYSAPEE</sequence>
<organism evidence="3 4">
    <name type="scientific">Coccomyxa subellipsoidea (strain C-169)</name>
    <name type="common">Green microalga</name>
    <dbReference type="NCBI Taxonomy" id="574566"/>
    <lineage>
        <taxon>Eukaryota</taxon>
        <taxon>Viridiplantae</taxon>
        <taxon>Chlorophyta</taxon>
        <taxon>core chlorophytes</taxon>
        <taxon>Trebouxiophyceae</taxon>
        <taxon>Trebouxiophyceae incertae sedis</taxon>
        <taxon>Coccomyxaceae</taxon>
        <taxon>Coccomyxa</taxon>
        <taxon>Coccomyxa subellipsoidea</taxon>
    </lineage>
</organism>
<dbReference type="Gene3D" id="3.90.280.10">
    <property type="entry name" value="PEBP-like"/>
    <property type="match status" value="1"/>
</dbReference>
<dbReference type="AlphaFoldDB" id="I0YWG7"/>
<dbReference type="Proteomes" id="UP000007264">
    <property type="component" value="Unassembled WGS sequence"/>
</dbReference>
<reference evidence="3 4" key="1">
    <citation type="journal article" date="2012" name="Genome Biol.">
        <title>The genome of the polar eukaryotic microalga coccomyxa subellipsoidea reveals traits of cold adaptation.</title>
        <authorList>
            <person name="Blanc G."/>
            <person name="Agarkova I."/>
            <person name="Grimwood J."/>
            <person name="Kuo A."/>
            <person name="Brueggeman A."/>
            <person name="Dunigan D."/>
            <person name="Gurnon J."/>
            <person name="Ladunga I."/>
            <person name="Lindquist E."/>
            <person name="Lucas S."/>
            <person name="Pangilinan J."/>
            <person name="Proschold T."/>
            <person name="Salamov A."/>
            <person name="Schmutz J."/>
            <person name="Weeks D."/>
            <person name="Yamada T."/>
            <person name="Claverie J.M."/>
            <person name="Grigoriev I."/>
            <person name="Van Etten J."/>
            <person name="Lomsadze A."/>
            <person name="Borodovsky M."/>
        </authorList>
    </citation>
    <scope>NUCLEOTIDE SEQUENCE [LARGE SCALE GENOMIC DNA]</scope>
    <source>
        <strain evidence="3 4">C-169</strain>
    </source>
</reference>
<feature type="region of interest" description="Disordered" evidence="2">
    <location>
        <begin position="1"/>
        <end position="21"/>
    </location>
</feature>
<dbReference type="Pfam" id="PF01161">
    <property type="entry name" value="PBP"/>
    <property type="match status" value="1"/>
</dbReference>
<dbReference type="RefSeq" id="XP_005647280.1">
    <property type="nucleotide sequence ID" value="XM_005647223.1"/>
</dbReference>
<dbReference type="InterPro" id="IPR008914">
    <property type="entry name" value="PEBP"/>
</dbReference>
<dbReference type="InterPro" id="IPR036610">
    <property type="entry name" value="PEBP-like_sf"/>
</dbReference>
<comment type="similarity">
    <text evidence="1">Belongs to the phosphatidylethanolamine-binding protein family.</text>
</comment>
<evidence type="ECO:0000256" key="2">
    <source>
        <dbReference type="SAM" id="MobiDB-lite"/>
    </source>
</evidence>
<gene>
    <name evidence="3" type="ORF">COCSUDRAFT_42366</name>
</gene>
<evidence type="ECO:0000313" key="4">
    <source>
        <dbReference type="Proteomes" id="UP000007264"/>
    </source>
</evidence>
<dbReference type="GeneID" id="17040723"/>
<dbReference type="CDD" id="cd00866">
    <property type="entry name" value="PEBP_euk"/>
    <property type="match status" value="1"/>
</dbReference>
<evidence type="ECO:0000256" key="1">
    <source>
        <dbReference type="ARBA" id="ARBA00007091"/>
    </source>
</evidence>
<protein>
    <submittedName>
        <fullName evidence="3">PEBP-like protein</fullName>
    </submittedName>
</protein>
<dbReference type="PANTHER" id="PTHR11362">
    <property type="entry name" value="PHOSPHATIDYLETHANOLAMINE-BINDING PROTEIN"/>
    <property type="match status" value="1"/>
</dbReference>
<name>I0YWG7_COCSC</name>
<dbReference type="PANTHER" id="PTHR11362:SF82">
    <property type="entry name" value="PHOSPHATIDYLETHANOLAMINE-BINDING PROTEIN 4"/>
    <property type="match status" value="1"/>
</dbReference>
<dbReference type="SUPFAM" id="SSF49777">
    <property type="entry name" value="PEBP-like"/>
    <property type="match status" value="1"/>
</dbReference>
<dbReference type="MEROPS" id="I51.003"/>
<proteinExistence type="inferred from homology"/>
<dbReference type="STRING" id="574566.I0YWG7"/>
<feature type="compositionally biased region" description="Basic and acidic residues" evidence="2">
    <location>
        <begin position="1"/>
        <end position="12"/>
    </location>
</feature>
<keyword evidence="4" id="KW-1185">Reference proteome</keyword>
<dbReference type="KEGG" id="csl:COCSUDRAFT_42366"/>
<dbReference type="PROSITE" id="PS01220">
    <property type="entry name" value="PBP"/>
    <property type="match status" value="1"/>
</dbReference>
<dbReference type="InterPro" id="IPR001858">
    <property type="entry name" value="Phosphatidylethanolamine-bd_CS"/>
</dbReference>
<accession>I0YWG7</accession>
<comment type="caution">
    <text evidence="3">The sequence shown here is derived from an EMBL/GenBank/DDBJ whole genome shotgun (WGS) entry which is preliminary data.</text>
</comment>
<evidence type="ECO:0000313" key="3">
    <source>
        <dbReference type="EMBL" id="EIE22736.1"/>
    </source>
</evidence>
<dbReference type="EMBL" id="AGSI01000009">
    <property type="protein sequence ID" value="EIE22736.1"/>
    <property type="molecule type" value="Genomic_DNA"/>
</dbReference>